<dbReference type="OrthoDB" id="1099022at2"/>
<evidence type="ECO:0000313" key="3">
    <source>
        <dbReference type="EMBL" id="GAE84651.1"/>
    </source>
</evidence>
<accession>W4UUN5</accession>
<dbReference type="AlphaFoldDB" id="W4UUN5"/>
<comment type="caution">
    <text evidence="3">The sequence shown here is derived from an EMBL/GenBank/DDBJ whole genome shotgun (WGS) entry which is preliminary data.</text>
</comment>
<feature type="chain" id="PRO_5004850333" evidence="2">
    <location>
        <begin position="26"/>
        <end position="734"/>
    </location>
</feature>
<organism evidence="3 4">
    <name type="scientific">Bacteroides reticulotermitis JCM 10512</name>
    <dbReference type="NCBI Taxonomy" id="1445607"/>
    <lineage>
        <taxon>Bacteria</taxon>
        <taxon>Pseudomonadati</taxon>
        <taxon>Bacteroidota</taxon>
        <taxon>Bacteroidia</taxon>
        <taxon>Bacteroidales</taxon>
        <taxon>Bacteroidaceae</taxon>
        <taxon>Bacteroides</taxon>
    </lineage>
</organism>
<dbReference type="GO" id="GO:0016787">
    <property type="term" value="F:hydrolase activity"/>
    <property type="evidence" value="ECO:0007669"/>
    <property type="project" value="UniProtKB-KW"/>
</dbReference>
<evidence type="ECO:0000256" key="1">
    <source>
        <dbReference type="ARBA" id="ARBA00022801"/>
    </source>
</evidence>
<keyword evidence="1" id="KW-0378">Hydrolase</keyword>
<dbReference type="InterPro" id="IPR029018">
    <property type="entry name" value="Hex-like_dom2"/>
</dbReference>
<dbReference type="Pfam" id="PF16126">
    <property type="entry name" value="DUF4838"/>
    <property type="match status" value="1"/>
</dbReference>
<dbReference type="PANTHER" id="PTHR47406">
    <property type="entry name" value="COAGULATION FACTOR 5/8 TYPE, C-TERMINAL"/>
    <property type="match status" value="1"/>
</dbReference>
<protein>
    <submittedName>
        <fullName evidence="3">Beta-hexosaminidase</fullName>
    </submittedName>
</protein>
<name>W4UUN5_9BACE</name>
<evidence type="ECO:0000313" key="4">
    <source>
        <dbReference type="Proteomes" id="UP000019131"/>
    </source>
</evidence>
<dbReference type="SUPFAM" id="SSF55545">
    <property type="entry name" value="beta-N-acetylhexosaminidase-like domain"/>
    <property type="match status" value="1"/>
</dbReference>
<dbReference type="Gene3D" id="2.60.120.260">
    <property type="entry name" value="Galactose-binding domain-like"/>
    <property type="match status" value="1"/>
</dbReference>
<evidence type="ECO:0000256" key="2">
    <source>
        <dbReference type="SAM" id="SignalP"/>
    </source>
</evidence>
<keyword evidence="4" id="KW-1185">Reference proteome</keyword>
<dbReference type="Proteomes" id="UP000019131">
    <property type="component" value="Unassembled WGS sequence"/>
</dbReference>
<dbReference type="PANTHER" id="PTHR47406:SF2">
    <property type="entry name" value="ALPHA GLUCURONIDASE N-TERMINAL DOMAIN-CONTAINING PROTEIN"/>
    <property type="match status" value="1"/>
</dbReference>
<reference evidence="3 4" key="1">
    <citation type="journal article" date="2014" name="Genome Announc.">
        <title>Draft Genome Sequence of Bacteroides reticulotermitis Strain JCM 10512T, Isolated from the Gut of a Termite.</title>
        <authorList>
            <person name="Yuki M."/>
            <person name="Oshima K."/>
            <person name="Suda W."/>
            <person name="Sakamoto M."/>
            <person name="Iida T."/>
            <person name="Hattori M."/>
            <person name="Ohkuma M."/>
        </authorList>
    </citation>
    <scope>NUCLEOTIDE SEQUENCE [LARGE SCALE GENOMIC DNA]</scope>
    <source>
        <strain evidence="3 4">JCM 10512</strain>
    </source>
</reference>
<keyword evidence="2" id="KW-0732">Signal</keyword>
<dbReference type="InterPro" id="IPR032287">
    <property type="entry name" value="DUF4838"/>
</dbReference>
<dbReference type="Gene3D" id="3.30.379.10">
    <property type="entry name" value="Chitobiase/beta-hexosaminidase domain 2-like"/>
    <property type="match status" value="1"/>
</dbReference>
<dbReference type="EMBL" id="BAIV01000018">
    <property type="protein sequence ID" value="GAE84651.1"/>
    <property type="molecule type" value="Genomic_DNA"/>
</dbReference>
<feature type="signal peptide" evidence="2">
    <location>
        <begin position="1"/>
        <end position="25"/>
    </location>
</feature>
<dbReference type="GO" id="GO:0005975">
    <property type="term" value="P:carbohydrate metabolic process"/>
    <property type="evidence" value="ECO:0007669"/>
    <property type="project" value="UniProtKB-ARBA"/>
</dbReference>
<dbReference type="STRING" id="1445607.JCM10512_3009"/>
<proteinExistence type="predicted"/>
<gene>
    <name evidence="3" type="ORF">JCM10512_3009</name>
</gene>
<sequence length="734" mass="83560">MKMKTPILSSSVLLILLSFCLTTQAQVSLIKNGKTNSKIVLLEKNENEKTSANLLQSFVHKISGCTLPIEENTRVRKGDIVIGGKTSEGVTEDGFHLTTKEGYLRISGLDKGTIYGVVTLLEQYLGVDYWGENEYSLTPQATITLPLIDRIENPAFRYRQTQCYALQTDSVYKWWNRLEEPQEVFAAGYWVHTFDKLLPSSVYGEEHPEYYSYFKGKRHPGKASQWCLTNPSVFEIVAQRIDSIFRANPDKHIISVSQNDGNYTNCTCDSCKAIDDREGALSGSIITFLNKLAARFPDKEFSTLAYLYTMNPPKHIKPLPNVNIMLCDIDCNREVSLTENASGREFVKAMEGWSAITNNIFVWDYGINFDNYLSPFPNFHILQDNIRLFKKNHATMHFSQIAGSRGGDFAELRAYLVSKLMWNPEANVDSLMQHFLHGYYGEAAPYIYRYIQVMEGALIGSGQRLWIYDSPVSHKNGMLKPALMRRYNQLFDQAEKAVATDDVLLRRVQRARLPIQYSALEIARTETEKDLADISRQLALFEERVKLFDVPTLNERSNSPIEYCHLYKERYMPQKEQSLALGAKVTYLIPPTGKYAELGKTALVDGLFGGATYADSWVGWEGTDGAFVIDLGESKDIRSIETDFLHQIGAWILFPLQVVYSYSEDGEHYTRWQTHDLPEDRSGVVKFNGIKTESAQSIKMRYLKVEVSGTKVCPTWHYGVGHPSWFFIDEVTIK</sequence>